<keyword evidence="4" id="KW-1185">Reference proteome</keyword>
<proteinExistence type="inferred from homology"/>
<dbReference type="GO" id="GO:0046872">
    <property type="term" value="F:metal ion binding"/>
    <property type="evidence" value="ECO:0007669"/>
    <property type="project" value="UniProtKB-KW"/>
</dbReference>
<dbReference type="Gene3D" id="2.60.120.620">
    <property type="entry name" value="q2cbj1_9rhob like domain"/>
    <property type="match status" value="1"/>
</dbReference>
<accession>A0A839SS56</accession>
<dbReference type="Pfam" id="PF23169">
    <property type="entry name" value="HalD"/>
    <property type="match status" value="1"/>
</dbReference>
<dbReference type="AlphaFoldDB" id="A0A839SS56"/>
<dbReference type="SUPFAM" id="SSF51197">
    <property type="entry name" value="Clavaminate synthase-like"/>
    <property type="match status" value="1"/>
</dbReference>
<name>A0A839SS56_9PROT</name>
<dbReference type="GO" id="GO:0016491">
    <property type="term" value="F:oxidoreductase activity"/>
    <property type="evidence" value="ECO:0007669"/>
    <property type="project" value="UniProtKB-KW"/>
</dbReference>
<dbReference type="PROSITE" id="PS51471">
    <property type="entry name" value="FE2OG_OXY"/>
    <property type="match status" value="1"/>
</dbReference>
<evidence type="ECO:0000256" key="1">
    <source>
        <dbReference type="RuleBase" id="RU003682"/>
    </source>
</evidence>
<evidence type="ECO:0000259" key="2">
    <source>
        <dbReference type="PROSITE" id="PS51471"/>
    </source>
</evidence>
<evidence type="ECO:0000313" key="4">
    <source>
        <dbReference type="Proteomes" id="UP000581135"/>
    </source>
</evidence>
<evidence type="ECO:0000313" key="3">
    <source>
        <dbReference type="EMBL" id="MBB3065148.1"/>
    </source>
</evidence>
<dbReference type="Proteomes" id="UP000581135">
    <property type="component" value="Unassembled WGS sequence"/>
</dbReference>
<dbReference type="RefSeq" id="WP_183415951.1">
    <property type="nucleotide sequence ID" value="NZ_JACHXA010000003.1"/>
</dbReference>
<dbReference type="InterPro" id="IPR005123">
    <property type="entry name" value="Oxoglu/Fe-dep_dioxygenase_dom"/>
</dbReference>
<dbReference type="InterPro" id="IPR056470">
    <property type="entry name" value="BesD/HalB-like"/>
</dbReference>
<comment type="similarity">
    <text evidence="1">Belongs to the iron/ascorbate-dependent oxidoreductase family.</text>
</comment>
<dbReference type="EMBL" id="JACHXA010000003">
    <property type="protein sequence ID" value="MBB3065148.1"/>
    <property type="molecule type" value="Genomic_DNA"/>
</dbReference>
<organism evidence="3 4">
    <name type="scientific">Limibacillus halophilus</name>
    <dbReference type="NCBI Taxonomy" id="1579333"/>
    <lineage>
        <taxon>Bacteria</taxon>
        <taxon>Pseudomonadati</taxon>
        <taxon>Pseudomonadota</taxon>
        <taxon>Alphaproteobacteria</taxon>
        <taxon>Rhodospirillales</taxon>
        <taxon>Rhodovibrionaceae</taxon>
        <taxon>Limibacillus</taxon>
    </lineage>
</organism>
<keyword evidence="1" id="KW-0408">Iron</keyword>
<keyword evidence="1" id="KW-0479">Metal-binding</keyword>
<gene>
    <name evidence="3" type="ORF">FHR98_001427</name>
</gene>
<feature type="domain" description="Fe2OG dioxygenase" evidence="2">
    <location>
        <begin position="138"/>
        <end position="250"/>
    </location>
</feature>
<protein>
    <recommendedName>
        <fullName evidence="2">Fe2OG dioxygenase domain-containing protein</fullName>
    </recommendedName>
</protein>
<comment type="caution">
    <text evidence="3">The sequence shown here is derived from an EMBL/GenBank/DDBJ whole genome shotgun (WGS) entry which is preliminary data.</text>
</comment>
<reference evidence="3 4" key="1">
    <citation type="submission" date="2020-08" db="EMBL/GenBank/DDBJ databases">
        <title>Genomic Encyclopedia of Type Strains, Phase III (KMG-III): the genomes of soil and plant-associated and newly described type strains.</title>
        <authorList>
            <person name="Whitman W."/>
        </authorList>
    </citation>
    <scope>NUCLEOTIDE SEQUENCE [LARGE SCALE GENOMIC DNA]</scope>
    <source>
        <strain evidence="3 4">CECT 8803</strain>
    </source>
</reference>
<keyword evidence="1" id="KW-0560">Oxidoreductase</keyword>
<sequence length="285" mass="31710">MVERAAAAIDLERFPIHESQSQSYLALLAEVRQQLKETGCARLKSFVNSAAARALQDEVSGVAGQAYRSYNKVNPYFTADDPTLPASHPRRHFERRSNAFIPADSFGANSLLRAIYEWQPFTDFIRLALGESEDSFFQYDDPLADVIVNAVDPGDGFPWHFDTNTYTVTLGIQPGEGGGTFQYHPKLRSKSGENYDRVAAVLGGDLSGVRSLTLGPGDLQIFLGRYSLHRVTAVTGTTSRYVGIFSYANEPQMCGRVERTRQLYGRVLDIHLQREALLRGDTLHD</sequence>